<feature type="signal peptide" evidence="1">
    <location>
        <begin position="1"/>
        <end position="37"/>
    </location>
</feature>
<feature type="chain" id="PRO_5045120080" evidence="1">
    <location>
        <begin position="38"/>
        <end position="367"/>
    </location>
</feature>
<evidence type="ECO:0000313" key="3">
    <source>
        <dbReference type="Proteomes" id="UP001499895"/>
    </source>
</evidence>
<name>A0ABP3JEP2_9ACTN</name>
<dbReference type="Gene3D" id="3.40.50.1820">
    <property type="entry name" value="alpha/beta hydrolase"/>
    <property type="match status" value="1"/>
</dbReference>
<comment type="caution">
    <text evidence="2">The sequence shown here is derived from an EMBL/GenBank/DDBJ whole genome shotgun (WGS) entry which is preliminary data.</text>
</comment>
<dbReference type="InterPro" id="IPR050583">
    <property type="entry name" value="Mycobacterial_A85_antigen"/>
</dbReference>
<keyword evidence="2" id="KW-0378">Hydrolase</keyword>
<dbReference type="RefSeq" id="WP_344086860.1">
    <property type="nucleotide sequence ID" value="NZ_BAAAHB010000008.1"/>
</dbReference>
<gene>
    <name evidence="2" type="ORF">GCM10009544_12480</name>
</gene>
<dbReference type="InterPro" id="IPR029058">
    <property type="entry name" value="AB_hydrolase_fold"/>
</dbReference>
<dbReference type="GO" id="GO:0016787">
    <property type="term" value="F:hydrolase activity"/>
    <property type="evidence" value="ECO:0007669"/>
    <property type="project" value="UniProtKB-KW"/>
</dbReference>
<dbReference type="SUPFAM" id="SSF53474">
    <property type="entry name" value="alpha/beta-Hydrolases"/>
    <property type="match status" value="1"/>
</dbReference>
<evidence type="ECO:0000256" key="1">
    <source>
        <dbReference type="SAM" id="SignalP"/>
    </source>
</evidence>
<dbReference type="PANTHER" id="PTHR48098:SF1">
    <property type="entry name" value="DIACYLGLYCEROL ACYLTRANSFERASE_MYCOLYLTRANSFERASE AG85A"/>
    <property type="match status" value="1"/>
</dbReference>
<evidence type="ECO:0000313" key="2">
    <source>
        <dbReference type="EMBL" id="GAA0451186.1"/>
    </source>
</evidence>
<keyword evidence="1" id="KW-0732">Signal</keyword>
<keyword evidence="3" id="KW-1185">Reference proteome</keyword>
<protein>
    <submittedName>
        <fullName evidence="2">Alpha/beta hydrolase family protein</fullName>
    </submittedName>
</protein>
<accession>A0ABP3JEP2</accession>
<sequence>MVHKAWRRRLGGRARAGWALAVLGLLFPAAATGAATAADPAAAAGPARVVREVRAGDRMLDVAVSSPSLDAPSKWVRLLLPKGWTKNTSRTWPTLWMLHGGGGNHTDWTRNTHIEELAAARDAVVVLPETSGCSNYSDWHNHGRWGAPAWETYLMDELRPLLEREYRADPRRAAVGGLSMGGHGALTLTAKHPGAFRAAASYSGYVNPLYRSPDGGPHGPDAVKVGGGLVCLTDWKRIWGEPGYPFDTTDPKDVRQRWLWERNSSLHQAAGLKGIPLHLFYANGTDTGPGWKWGDPPAPASRCNDPAAHGPELVERTIFGMNGQLRAKLKKLGIPATVCASTGIHTWPYWERELVVSYPMLMRAIGA</sequence>
<dbReference type="Proteomes" id="UP001499895">
    <property type="component" value="Unassembled WGS sequence"/>
</dbReference>
<reference evidence="3" key="1">
    <citation type="journal article" date="2019" name="Int. J. Syst. Evol. Microbiol.">
        <title>The Global Catalogue of Microorganisms (GCM) 10K type strain sequencing project: providing services to taxonomists for standard genome sequencing and annotation.</title>
        <authorList>
            <consortium name="The Broad Institute Genomics Platform"/>
            <consortium name="The Broad Institute Genome Sequencing Center for Infectious Disease"/>
            <person name="Wu L."/>
            <person name="Ma J."/>
        </authorList>
    </citation>
    <scope>NUCLEOTIDE SEQUENCE [LARGE SCALE GENOMIC DNA]</scope>
    <source>
        <strain evidence="3">JCM 10649</strain>
    </source>
</reference>
<organism evidence="2 3">
    <name type="scientific">Streptomyces stramineus</name>
    <dbReference type="NCBI Taxonomy" id="173861"/>
    <lineage>
        <taxon>Bacteria</taxon>
        <taxon>Bacillati</taxon>
        <taxon>Actinomycetota</taxon>
        <taxon>Actinomycetes</taxon>
        <taxon>Kitasatosporales</taxon>
        <taxon>Streptomycetaceae</taxon>
        <taxon>Streptomyces</taxon>
    </lineage>
</organism>
<dbReference type="Pfam" id="PF00756">
    <property type="entry name" value="Esterase"/>
    <property type="match status" value="1"/>
</dbReference>
<dbReference type="InterPro" id="IPR000801">
    <property type="entry name" value="Esterase-like"/>
</dbReference>
<dbReference type="EMBL" id="BAAAHB010000008">
    <property type="protein sequence ID" value="GAA0451186.1"/>
    <property type="molecule type" value="Genomic_DNA"/>
</dbReference>
<proteinExistence type="predicted"/>
<dbReference type="PANTHER" id="PTHR48098">
    <property type="entry name" value="ENTEROCHELIN ESTERASE-RELATED"/>
    <property type="match status" value="1"/>
</dbReference>